<protein>
    <submittedName>
        <fullName evidence="1">Uncharacterized protein</fullName>
    </submittedName>
</protein>
<accession>A0A8K0SDJ8</accession>
<reference evidence="1" key="1">
    <citation type="journal article" date="2021" name="Nat. Commun.">
        <title>Genetic determinants of endophytism in the Arabidopsis root mycobiome.</title>
        <authorList>
            <person name="Mesny F."/>
            <person name="Miyauchi S."/>
            <person name="Thiergart T."/>
            <person name="Pickel B."/>
            <person name="Atanasova L."/>
            <person name="Karlsson M."/>
            <person name="Huettel B."/>
            <person name="Barry K.W."/>
            <person name="Haridas S."/>
            <person name="Chen C."/>
            <person name="Bauer D."/>
            <person name="Andreopoulos W."/>
            <person name="Pangilinan J."/>
            <person name="LaButti K."/>
            <person name="Riley R."/>
            <person name="Lipzen A."/>
            <person name="Clum A."/>
            <person name="Drula E."/>
            <person name="Henrissat B."/>
            <person name="Kohler A."/>
            <person name="Grigoriev I.V."/>
            <person name="Martin F.M."/>
            <person name="Hacquard S."/>
        </authorList>
    </citation>
    <scope>NUCLEOTIDE SEQUENCE</scope>
    <source>
        <strain evidence="1">MPI-CAGE-CH-0235</strain>
    </source>
</reference>
<proteinExistence type="predicted"/>
<comment type="caution">
    <text evidence="1">The sequence shown here is derived from an EMBL/GenBank/DDBJ whole genome shotgun (WGS) entry which is preliminary data.</text>
</comment>
<dbReference type="EMBL" id="JAGPNK010000022">
    <property type="protein sequence ID" value="KAH7304562.1"/>
    <property type="molecule type" value="Genomic_DNA"/>
</dbReference>
<sequence length="56" mass="5779">MLVSQRGAGWRPACSLVNTGAGKAGRTPPPLRSCLLGGSRDFAVISTPRSSLTEGH</sequence>
<name>A0A8K0SDJ8_9HYPO</name>
<evidence type="ECO:0000313" key="1">
    <source>
        <dbReference type="EMBL" id="KAH7304562.1"/>
    </source>
</evidence>
<evidence type="ECO:0000313" key="2">
    <source>
        <dbReference type="Proteomes" id="UP000813444"/>
    </source>
</evidence>
<dbReference type="Proteomes" id="UP000813444">
    <property type="component" value="Unassembled WGS sequence"/>
</dbReference>
<gene>
    <name evidence="1" type="ORF">B0I35DRAFT_445036</name>
</gene>
<organism evidence="1 2">
    <name type="scientific">Stachybotrys elegans</name>
    <dbReference type="NCBI Taxonomy" id="80388"/>
    <lineage>
        <taxon>Eukaryota</taxon>
        <taxon>Fungi</taxon>
        <taxon>Dikarya</taxon>
        <taxon>Ascomycota</taxon>
        <taxon>Pezizomycotina</taxon>
        <taxon>Sordariomycetes</taxon>
        <taxon>Hypocreomycetidae</taxon>
        <taxon>Hypocreales</taxon>
        <taxon>Stachybotryaceae</taxon>
        <taxon>Stachybotrys</taxon>
    </lineage>
</organism>
<dbReference type="AlphaFoldDB" id="A0A8K0SDJ8"/>
<keyword evidence="2" id="KW-1185">Reference proteome</keyword>